<feature type="region of interest" description="Disordered" evidence="7">
    <location>
        <begin position="219"/>
        <end position="276"/>
    </location>
</feature>
<dbReference type="InterPro" id="IPR044807">
    <property type="entry name" value="DRIP1-like"/>
</dbReference>
<dbReference type="EMBL" id="JAATIQ010000108">
    <property type="protein sequence ID" value="KAF4381758.1"/>
    <property type="molecule type" value="Genomic_DNA"/>
</dbReference>
<gene>
    <name evidence="9" type="ORF">G4B88_002908</name>
</gene>
<evidence type="ECO:0000256" key="4">
    <source>
        <dbReference type="ARBA" id="ARBA00022833"/>
    </source>
</evidence>
<name>A0A7J6GFX6_CANSA</name>
<dbReference type="Pfam" id="PF13923">
    <property type="entry name" value="zf-C3HC4_2"/>
    <property type="match status" value="1"/>
</dbReference>
<dbReference type="GO" id="GO:0006457">
    <property type="term" value="P:protein folding"/>
    <property type="evidence" value="ECO:0007669"/>
    <property type="project" value="InterPro"/>
</dbReference>
<reference evidence="9 10" key="1">
    <citation type="journal article" date="2020" name="bioRxiv">
        <title>Sequence and annotation of 42 cannabis genomes reveals extensive copy number variation in cannabinoid synthesis and pathogen resistance genes.</title>
        <authorList>
            <person name="Mckernan K.J."/>
            <person name="Helbert Y."/>
            <person name="Kane L.T."/>
            <person name="Ebling H."/>
            <person name="Zhang L."/>
            <person name="Liu B."/>
            <person name="Eaton Z."/>
            <person name="Mclaughlin S."/>
            <person name="Kingan S."/>
            <person name="Baybayan P."/>
            <person name="Concepcion G."/>
            <person name="Jordan M."/>
            <person name="Riva A."/>
            <person name="Barbazuk W."/>
            <person name="Harkins T."/>
        </authorList>
    </citation>
    <scope>NUCLEOTIDE SEQUENCE [LARGE SCALE GENOMIC DNA]</scope>
    <source>
        <strain evidence="10">cv. Jamaican Lion 4</strain>
        <tissue evidence="9">Leaf</tissue>
    </source>
</reference>
<feature type="domain" description="RING-type" evidence="8">
    <location>
        <begin position="19"/>
        <end position="60"/>
    </location>
</feature>
<keyword evidence="2" id="KW-0479">Metal-binding</keyword>
<dbReference type="Gene3D" id="3.30.40.10">
    <property type="entry name" value="Zinc/RING finger domain, C3HC4 (zinc finger)"/>
    <property type="match status" value="1"/>
</dbReference>
<sequence length="598" mass="66708">MAGQIVKARRDKLEACMTCPLCNKLLREATTISLCLHTFCRKCIYDKLSDDEVDYCPVCKIDLGCLPVEKLRPDHNLQDIRAKIFPLRRKINAPEATTPTPVPVKRKERSLSSLVVNTPKVPIQTGLTGRRTKGSSRRPPPSRGNNFAAEGNIKGEDSPEDHPLSSSSPESQIRTGRNKMQDSSSAEPSGKKENDDLGMEGKADLWKPLTCLVEVANRTKTSKSTNTQGSTVAKSEKSMALDSEVHTPDTKTEADSPNGLDSQSYEPKTKIKESEQTKVKNNGIGTTVLPGPVKRRRMRAANRKRAASSGESASAQVMLDASGANRDRRDSPIWFSLVASEDKKGEVSLPQISACYLRIKDGKMPVSFIQKYLVKKLDLKEETEVEILCRGQPVLPTLPLQNLVDLWFRTASTSKKVPASVGSNMQQQQQQGQSGGSEMEVTWEDQQNINKFGRLNNRLHELEDEIKIAKRLGYTLRAYRVNVELAQSIFDAGELNVSEFVIKKECFRVGTVESNDNLEDAGNELILTDEDVVRFQIGEVFAHVPKDEVETRIEQMKEATSQNLEKLEEEKESIIAQMAELKKILYGKFKDSINLEEE</sequence>
<protein>
    <recommendedName>
        <fullName evidence="8">RING-type domain-containing protein</fullName>
    </recommendedName>
</protein>
<dbReference type="GO" id="GO:0016272">
    <property type="term" value="C:prefoldin complex"/>
    <property type="evidence" value="ECO:0007669"/>
    <property type="project" value="InterPro"/>
</dbReference>
<evidence type="ECO:0000313" key="9">
    <source>
        <dbReference type="EMBL" id="KAF4381758.1"/>
    </source>
</evidence>
<evidence type="ECO:0000256" key="2">
    <source>
        <dbReference type="ARBA" id="ARBA00022723"/>
    </source>
</evidence>
<feature type="compositionally biased region" description="Basic and acidic residues" evidence="7">
    <location>
        <begin position="234"/>
        <end position="254"/>
    </location>
</feature>
<dbReference type="GO" id="GO:0051082">
    <property type="term" value="F:unfolded protein binding"/>
    <property type="evidence" value="ECO:0007669"/>
    <property type="project" value="InterPro"/>
</dbReference>
<feature type="region of interest" description="Disordered" evidence="7">
    <location>
        <begin position="418"/>
        <end position="440"/>
    </location>
</feature>
<dbReference type="PANTHER" id="PTHR46293">
    <property type="entry name" value="E3 UBIQUITIN PROTEIN LIGASE DRIP1"/>
    <property type="match status" value="1"/>
</dbReference>
<dbReference type="SMART" id="SM00184">
    <property type="entry name" value="RING"/>
    <property type="match status" value="1"/>
</dbReference>
<feature type="compositionally biased region" description="Polar residues" evidence="7">
    <location>
        <begin position="164"/>
        <end position="175"/>
    </location>
</feature>
<dbReference type="GO" id="GO:0008270">
    <property type="term" value="F:zinc ion binding"/>
    <property type="evidence" value="ECO:0007669"/>
    <property type="project" value="UniProtKB-KW"/>
</dbReference>
<comment type="similarity">
    <text evidence="1">Belongs to the prefoldin subunit beta family.</text>
</comment>
<keyword evidence="10" id="KW-1185">Reference proteome</keyword>
<dbReference type="InterPro" id="IPR013083">
    <property type="entry name" value="Znf_RING/FYVE/PHD"/>
</dbReference>
<evidence type="ECO:0000256" key="3">
    <source>
        <dbReference type="ARBA" id="ARBA00022771"/>
    </source>
</evidence>
<comment type="caution">
    <text evidence="9">The sequence shown here is derived from an EMBL/GenBank/DDBJ whole genome shotgun (WGS) entry which is preliminary data.</text>
</comment>
<evidence type="ECO:0000256" key="6">
    <source>
        <dbReference type="SAM" id="Coils"/>
    </source>
</evidence>
<dbReference type="InterPro" id="IPR001841">
    <property type="entry name" value="Znf_RING"/>
</dbReference>
<feature type="compositionally biased region" description="Polar residues" evidence="7">
    <location>
        <begin position="219"/>
        <end position="233"/>
    </location>
</feature>
<dbReference type="CDD" id="cd23165">
    <property type="entry name" value="Prefoldin_4"/>
    <property type="match status" value="1"/>
</dbReference>
<feature type="compositionally biased region" description="Basic and acidic residues" evidence="7">
    <location>
        <begin position="267"/>
        <end position="276"/>
    </location>
</feature>
<dbReference type="Pfam" id="PF01920">
    <property type="entry name" value="Prefoldin_2"/>
    <property type="match status" value="1"/>
</dbReference>
<keyword evidence="4" id="KW-0862">Zinc</keyword>
<dbReference type="PANTHER" id="PTHR46293:SF1">
    <property type="entry name" value="OS03G0632800 PROTEIN"/>
    <property type="match status" value="1"/>
</dbReference>
<dbReference type="InterPro" id="IPR017907">
    <property type="entry name" value="Znf_RING_CS"/>
</dbReference>
<dbReference type="CDD" id="cd16525">
    <property type="entry name" value="RING-HC_PCGF"/>
    <property type="match status" value="1"/>
</dbReference>
<dbReference type="SUPFAM" id="SSF57850">
    <property type="entry name" value="RING/U-box"/>
    <property type="match status" value="1"/>
</dbReference>
<feature type="region of interest" description="Disordered" evidence="7">
    <location>
        <begin position="92"/>
        <end position="199"/>
    </location>
</feature>
<dbReference type="Proteomes" id="UP000583929">
    <property type="component" value="Unassembled WGS sequence"/>
</dbReference>
<accession>A0A7J6GFX6</accession>
<feature type="region of interest" description="Disordered" evidence="7">
    <location>
        <begin position="303"/>
        <end position="326"/>
    </location>
</feature>
<dbReference type="Gene3D" id="3.10.20.90">
    <property type="entry name" value="Phosphatidylinositol 3-kinase Catalytic Subunit, Chain A, domain 1"/>
    <property type="match status" value="1"/>
</dbReference>
<evidence type="ECO:0000259" key="8">
    <source>
        <dbReference type="PROSITE" id="PS50089"/>
    </source>
</evidence>
<evidence type="ECO:0000313" key="10">
    <source>
        <dbReference type="Proteomes" id="UP000583929"/>
    </source>
</evidence>
<dbReference type="PROSITE" id="PS00518">
    <property type="entry name" value="ZF_RING_1"/>
    <property type="match status" value="1"/>
</dbReference>
<feature type="compositionally biased region" description="Basic and acidic residues" evidence="7">
    <location>
        <begin position="153"/>
        <end position="163"/>
    </location>
</feature>
<dbReference type="InterPro" id="IPR002777">
    <property type="entry name" value="PFD_beta-like"/>
</dbReference>
<dbReference type="AlphaFoldDB" id="A0A7J6GFX6"/>
<evidence type="ECO:0000256" key="1">
    <source>
        <dbReference type="ARBA" id="ARBA00008045"/>
    </source>
</evidence>
<feature type="coiled-coil region" evidence="6">
    <location>
        <begin position="550"/>
        <end position="584"/>
    </location>
</feature>
<evidence type="ECO:0000256" key="7">
    <source>
        <dbReference type="SAM" id="MobiDB-lite"/>
    </source>
</evidence>
<dbReference type="PROSITE" id="PS50089">
    <property type="entry name" value="ZF_RING_2"/>
    <property type="match status" value="1"/>
</dbReference>
<dbReference type="GO" id="GO:0004842">
    <property type="term" value="F:ubiquitin-protein transferase activity"/>
    <property type="evidence" value="ECO:0007669"/>
    <property type="project" value="InterPro"/>
</dbReference>
<keyword evidence="6" id="KW-0175">Coiled coil</keyword>
<proteinExistence type="inferred from homology"/>
<organism evidence="9 10">
    <name type="scientific">Cannabis sativa</name>
    <name type="common">Hemp</name>
    <name type="synonym">Marijuana</name>
    <dbReference type="NCBI Taxonomy" id="3483"/>
    <lineage>
        <taxon>Eukaryota</taxon>
        <taxon>Viridiplantae</taxon>
        <taxon>Streptophyta</taxon>
        <taxon>Embryophyta</taxon>
        <taxon>Tracheophyta</taxon>
        <taxon>Spermatophyta</taxon>
        <taxon>Magnoliopsida</taxon>
        <taxon>eudicotyledons</taxon>
        <taxon>Gunneridae</taxon>
        <taxon>Pentapetalae</taxon>
        <taxon>rosids</taxon>
        <taxon>fabids</taxon>
        <taxon>Rosales</taxon>
        <taxon>Cannabaceae</taxon>
        <taxon>Cannabis</taxon>
    </lineage>
</organism>
<feature type="compositionally biased region" description="Basic and acidic residues" evidence="7">
    <location>
        <begin position="189"/>
        <end position="199"/>
    </location>
</feature>
<evidence type="ECO:0000256" key="5">
    <source>
        <dbReference type="PROSITE-ProRule" id="PRU00175"/>
    </source>
</evidence>
<keyword evidence="3 5" id="KW-0863">Zinc-finger</keyword>